<dbReference type="PANTHER" id="PTHR36932">
    <property type="entry name" value="CAPSULAR POLYSACCHARIDE BIOSYNTHESIS PROTEIN"/>
    <property type="match status" value="1"/>
</dbReference>
<dbReference type="KEGG" id="run:DR864_15190"/>
<organism evidence="1 2">
    <name type="scientific">Runella rosea</name>
    <dbReference type="NCBI Taxonomy" id="2259595"/>
    <lineage>
        <taxon>Bacteria</taxon>
        <taxon>Pseudomonadati</taxon>
        <taxon>Bacteroidota</taxon>
        <taxon>Cytophagia</taxon>
        <taxon>Cytophagales</taxon>
        <taxon>Spirosomataceae</taxon>
        <taxon>Runella</taxon>
    </lineage>
</organism>
<dbReference type="RefSeq" id="WP_114067777.1">
    <property type="nucleotide sequence ID" value="NZ_CP030850.1"/>
</dbReference>
<evidence type="ECO:0000313" key="2">
    <source>
        <dbReference type="Proteomes" id="UP000251993"/>
    </source>
</evidence>
<dbReference type="InterPro" id="IPR042099">
    <property type="entry name" value="ANL_N_sf"/>
</dbReference>
<proteinExistence type="predicted"/>
<dbReference type="AlphaFoldDB" id="A0A344TK26"/>
<dbReference type="InterPro" id="IPR053158">
    <property type="entry name" value="CapK_Type1_Caps_Biosynth"/>
</dbReference>
<dbReference type="EMBL" id="CP030850">
    <property type="protein sequence ID" value="AXE18997.1"/>
    <property type="molecule type" value="Genomic_DNA"/>
</dbReference>
<dbReference type="OrthoDB" id="580775at2"/>
<name>A0A344TK26_9BACT</name>
<evidence type="ECO:0000313" key="1">
    <source>
        <dbReference type="EMBL" id="AXE18997.1"/>
    </source>
</evidence>
<reference evidence="1 2" key="1">
    <citation type="submission" date="2018-07" db="EMBL/GenBank/DDBJ databases">
        <title>Genome sequencing of Runella.</title>
        <authorList>
            <person name="Baek M.-G."/>
            <person name="Yi H."/>
        </authorList>
    </citation>
    <scope>NUCLEOTIDE SEQUENCE [LARGE SCALE GENOMIC DNA]</scope>
    <source>
        <strain evidence="1 2">HYN0085</strain>
    </source>
</reference>
<dbReference type="Gene3D" id="3.40.50.12780">
    <property type="entry name" value="N-terminal domain of ligase-like"/>
    <property type="match status" value="1"/>
</dbReference>
<dbReference type="NCBIfam" id="TIGR02304">
    <property type="entry name" value="aden_form_hyp"/>
    <property type="match status" value="1"/>
</dbReference>
<dbReference type="InterPro" id="IPR012685">
    <property type="entry name" value="CHP02304_F390_synth-rel"/>
</dbReference>
<protein>
    <submittedName>
        <fullName evidence="1">Adenylate synthase</fullName>
    </submittedName>
</protein>
<dbReference type="PANTHER" id="PTHR36932:SF1">
    <property type="entry name" value="CAPSULAR POLYSACCHARIDE BIOSYNTHESIS PROTEIN"/>
    <property type="match status" value="1"/>
</dbReference>
<accession>A0A344TK26</accession>
<gene>
    <name evidence="1" type="ORF">DR864_15190</name>
</gene>
<keyword evidence="2" id="KW-1185">Reference proteome</keyword>
<dbReference type="Proteomes" id="UP000251993">
    <property type="component" value="Chromosome"/>
</dbReference>
<sequence length="432" mass="49810">MFFKLQIIYFLVRIKLRDLFRNRAQIEHFQQRRWHRFARTILPKSTFYRSYLNVPLDQIPLMHKALFMEHFDEINTVAIRKEEAMKIALQAEETRDFASELNGITVGLSTGTSGKRGLFLASTKERAQWVAMVLHRVVKWSIFKRQKVAFFLRANSNLYSSVQSSVLAFHFFDIFRKTEELVAELDLLKPDIVAAQPSLLRYLAEAQQIGNLSIRPQQIISFAEVLHDDDRTVIERVFGVKITEVYQCTEGFLGVSCAYGTMHLNEDVAIFEKKYVSKHRFIPVVTDFTRTSQPIIRYEMTDVLVERTTPCPCGSAMMGIERIEGRTDDVLLFEQDGKTISIFSDTLVRKIARATDDFSHYSIRQVTENRLEVAVETEPKSKAIVGQLIETAILEVLEGQGIKNTVVVFTEEKVSEKGAKHRRVVRTFKKIL</sequence>